<evidence type="ECO:0000313" key="1">
    <source>
        <dbReference type="EMBL" id="CZF78591.1"/>
    </source>
</evidence>
<dbReference type="Proteomes" id="UP000071641">
    <property type="component" value="Unassembled WGS sequence"/>
</dbReference>
<dbReference type="EMBL" id="FIZX01000001">
    <property type="protein sequence ID" value="CZF78591.1"/>
    <property type="molecule type" value="Genomic_DNA"/>
</dbReference>
<gene>
    <name evidence="1" type="ORF">GCE9029_00936</name>
</gene>
<accession>A0A128EX38</accession>
<organism evidence="1 2">
    <name type="scientific">Grimontia celer</name>
    <dbReference type="NCBI Taxonomy" id="1796497"/>
    <lineage>
        <taxon>Bacteria</taxon>
        <taxon>Pseudomonadati</taxon>
        <taxon>Pseudomonadota</taxon>
        <taxon>Gammaproteobacteria</taxon>
        <taxon>Vibrionales</taxon>
        <taxon>Vibrionaceae</taxon>
        <taxon>Grimontia</taxon>
    </lineage>
</organism>
<protein>
    <submittedName>
        <fullName evidence="1">Uncharacterized protein</fullName>
    </submittedName>
</protein>
<name>A0A128EX38_9GAMM</name>
<keyword evidence="2" id="KW-1185">Reference proteome</keyword>
<dbReference type="AlphaFoldDB" id="A0A128EX38"/>
<proteinExistence type="predicted"/>
<reference evidence="2" key="1">
    <citation type="submission" date="2016-02" db="EMBL/GenBank/DDBJ databases">
        <authorList>
            <person name="Rodrigo-Torres Lidia"/>
            <person name="Arahal R.David."/>
        </authorList>
    </citation>
    <scope>NUCLEOTIDE SEQUENCE [LARGE SCALE GENOMIC DNA]</scope>
    <source>
        <strain evidence="2">CECT 9029</strain>
    </source>
</reference>
<evidence type="ECO:0000313" key="2">
    <source>
        <dbReference type="Proteomes" id="UP000071641"/>
    </source>
</evidence>
<sequence>MVITIWIVNEILNEDDGKNHKFLIWIISRNIATLISQLNNKFSNWLDNKEKW</sequence>